<dbReference type="GO" id="GO:0016810">
    <property type="term" value="F:hydrolase activity, acting on carbon-nitrogen (but not peptide) bonds"/>
    <property type="evidence" value="ECO:0007669"/>
    <property type="project" value="InterPro"/>
</dbReference>
<evidence type="ECO:0000259" key="2">
    <source>
        <dbReference type="Pfam" id="PF07969"/>
    </source>
</evidence>
<accession>A0A7X1KLU9</accession>
<feature type="domain" description="Amidohydrolase 3" evidence="2">
    <location>
        <begin position="80"/>
        <end position="537"/>
    </location>
</feature>
<reference evidence="3 4" key="1">
    <citation type="submission" date="2020-08" db="EMBL/GenBank/DDBJ databases">
        <title>The genome sequence of type strain Novosphingobium flavum NBRC 111647.</title>
        <authorList>
            <person name="Liu Y."/>
        </authorList>
    </citation>
    <scope>NUCLEOTIDE SEQUENCE [LARGE SCALE GENOMIC DNA]</scope>
    <source>
        <strain evidence="3 4">NBRC 111647</strain>
    </source>
</reference>
<feature type="signal peptide" evidence="1">
    <location>
        <begin position="1"/>
        <end position="30"/>
    </location>
</feature>
<dbReference type="PANTHER" id="PTHR22642">
    <property type="entry name" value="IMIDAZOLONEPROPIONASE"/>
    <property type="match status" value="1"/>
</dbReference>
<dbReference type="PANTHER" id="PTHR22642:SF2">
    <property type="entry name" value="PROTEIN LONG AFTER FAR-RED 3"/>
    <property type="match status" value="1"/>
</dbReference>
<dbReference type="Gene3D" id="2.30.40.10">
    <property type="entry name" value="Urease, subunit C, domain 1"/>
    <property type="match status" value="1"/>
</dbReference>
<dbReference type="Gene3D" id="3.20.20.140">
    <property type="entry name" value="Metal-dependent hydrolases"/>
    <property type="match status" value="1"/>
</dbReference>
<dbReference type="RefSeq" id="WP_185664271.1">
    <property type="nucleotide sequence ID" value="NZ_JACLAW010000007.1"/>
</dbReference>
<dbReference type="SUPFAM" id="SSF51556">
    <property type="entry name" value="Metallo-dependent hydrolases"/>
    <property type="match status" value="1"/>
</dbReference>
<protein>
    <submittedName>
        <fullName evidence="3">Amidohydrolase family protein</fullName>
    </submittedName>
</protein>
<organism evidence="3 4">
    <name type="scientific">Novosphingobium flavum</name>
    <dbReference type="NCBI Taxonomy" id="1778672"/>
    <lineage>
        <taxon>Bacteria</taxon>
        <taxon>Pseudomonadati</taxon>
        <taxon>Pseudomonadota</taxon>
        <taxon>Alphaproteobacteria</taxon>
        <taxon>Sphingomonadales</taxon>
        <taxon>Sphingomonadaceae</taxon>
        <taxon>Novosphingobium</taxon>
    </lineage>
</organism>
<keyword evidence="3" id="KW-0378">Hydrolase</keyword>
<dbReference type="InterPro" id="IPR011059">
    <property type="entry name" value="Metal-dep_hydrolase_composite"/>
</dbReference>
<dbReference type="Proteomes" id="UP000566813">
    <property type="component" value="Unassembled WGS sequence"/>
</dbReference>
<proteinExistence type="predicted"/>
<dbReference type="SUPFAM" id="SSF51338">
    <property type="entry name" value="Composite domain of metallo-dependent hydrolases"/>
    <property type="match status" value="1"/>
</dbReference>
<dbReference type="InterPro" id="IPR032466">
    <property type="entry name" value="Metal_Hydrolase"/>
</dbReference>
<gene>
    <name evidence="3" type="ORF">H7F51_10555</name>
</gene>
<dbReference type="AlphaFoldDB" id="A0A7X1KLU9"/>
<feature type="chain" id="PRO_5031245489" evidence="1">
    <location>
        <begin position="31"/>
        <end position="543"/>
    </location>
</feature>
<sequence length="543" mass="56423">MIPARSARAAALLLAAACPPVLVLPAPVLADTLIDHVEGLSFTRDGTAERFTGFVIGNDGHIAQVLRAGDKRPARVDYLLDLKGRVVLPGLVDGHAKVLELGLTALTLDLTPAKSLAEAKARIAAYAAAHPDRAWIIGRGWDSARWGQEALPTAADLDAVVADRPVWLISADGHAGWANSAALRAAAITAPTKDPQGGRIERAAPGAKPTGALTETALALVDKAVPAPRPEDRDLAFATAQDLILAKGITAVTDFGTTMEDWQSYRRAGDAGTLRLRVIGYAEGTDAMSLIGGPGPTPWLYNDHLRLSGVALTLDGGLSTRGAWLKAPYAPTATAAPTVTGLPRLNPTQLRNLMSRAGIDRFQVAVEANGDAAAAAALDAVSELSETYKGDRRWRIEGLERLDPADAARLPAKGVLPGLRPGDASPRAASTWPAASLVKNGASLTFGTGASSGSPSPFAAVAAAAAHAEAEQVTREQALAAFTAGSAYAAFAESKFGRIAVGQQADFIVVDRDPLLAGTAELAETKVLETWVGGRKVWSAPHQ</sequence>
<evidence type="ECO:0000313" key="3">
    <source>
        <dbReference type="EMBL" id="MBC2665967.1"/>
    </source>
</evidence>
<keyword evidence="1" id="KW-0732">Signal</keyword>
<name>A0A7X1KLU9_9SPHN</name>
<dbReference type="Pfam" id="PF07969">
    <property type="entry name" value="Amidohydro_3"/>
    <property type="match status" value="1"/>
</dbReference>
<keyword evidence="4" id="KW-1185">Reference proteome</keyword>
<dbReference type="Gene3D" id="3.10.310.70">
    <property type="match status" value="1"/>
</dbReference>
<evidence type="ECO:0000256" key="1">
    <source>
        <dbReference type="SAM" id="SignalP"/>
    </source>
</evidence>
<dbReference type="EMBL" id="JACLAW010000007">
    <property type="protein sequence ID" value="MBC2665967.1"/>
    <property type="molecule type" value="Genomic_DNA"/>
</dbReference>
<evidence type="ECO:0000313" key="4">
    <source>
        <dbReference type="Proteomes" id="UP000566813"/>
    </source>
</evidence>
<dbReference type="InterPro" id="IPR013108">
    <property type="entry name" value="Amidohydro_3"/>
</dbReference>
<comment type="caution">
    <text evidence="3">The sequence shown here is derived from an EMBL/GenBank/DDBJ whole genome shotgun (WGS) entry which is preliminary data.</text>
</comment>